<sequence>MVQRMALEQLTAQCEASAAHVPTCKTQQQTARSVTCSNCIFIEKLLSIFRYILSFEKKKKNLISEFRIKDRTLLRCAIN</sequence>
<dbReference type="EMBL" id="KQ419627">
    <property type="protein sequence ID" value="KOF82808.1"/>
    <property type="molecule type" value="Genomic_DNA"/>
</dbReference>
<accession>A0A0L8H0R7</accession>
<gene>
    <name evidence="1" type="ORF">OCBIM_22024774mg</name>
</gene>
<dbReference type="AlphaFoldDB" id="A0A0L8H0R7"/>
<name>A0A0L8H0R7_OCTBM</name>
<protein>
    <submittedName>
        <fullName evidence="1">Uncharacterized protein</fullName>
    </submittedName>
</protein>
<evidence type="ECO:0000313" key="1">
    <source>
        <dbReference type="EMBL" id="KOF82808.1"/>
    </source>
</evidence>
<proteinExistence type="predicted"/>
<organism evidence="1">
    <name type="scientific">Octopus bimaculoides</name>
    <name type="common">California two-spotted octopus</name>
    <dbReference type="NCBI Taxonomy" id="37653"/>
    <lineage>
        <taxon>Eukaryota</taxon>
        <taxon>Metazoa</taxon>
        <taxon>Spiralia</taxon>
        <taxon>Lophotrochozoa</taxon>
        <taxon>Mollusca</taxon>
        <taxon>Cephalopoda</taxon>
        <taxon>Coleoidea</taxon>
        <taxon>Octopodiformes</taxon>
        <taxon>Octopoda</taxon>
        <taxon>Incirrata</taxon>
        <taxon>Octopodidae</taxon>
        <taxon>Octopus</taxon>
    </lineage>
</organism>
<reference evidence="1" key="1">
    <citation type="submission" date="2015-07" db="EMBL/GenBank/DDBJ databases">
        <title>MeaNS - Measles Nucleotide Surveillance Program.</title>
        <authorList>
            <person name="Tran T."/>
            <person name="Druce J."/>
        </authorList>
    </citation>
    <scope>NUCLEOTIDE SEQUENCE</scope>
    <source>
        <strain evidence="1">UCB-OBI-ISO-001</strain>
        <tissue evidence="1">Gonad</tissue>
    </source>
</reference>